<reference evidence="1" key="2">
    <citation type="submission" date="2022-01" db="EMBL/GenBank/DDBJ databases">
        <authorList>
            <person name="Yamashiro T."/>
            <person name="Shiraishi A."/>
            <person name="Satake H."/>
            <person name="Nakayama K."/>
        </authorList>
    </citation>
    <scope>NUCLEOTIDE SEQUENCE</scope>
</reference>
<protein>
    <submittedName>
        <fullName evidence="1">Uncharacterized protein</fullName>
    </submittedName>
</protein>
<evidence type="ECO:0000313" key="2">
    <source>
        <dbReference type="Proteomes" id="UP001151760"/>
    </source>
</evidence>
<reference evidence="1" key="1">
    <citation type="journal article" date="2022" name="Int. J. Mol. Sci.">
        <title>Draft Genome of Tanacetum Coccineum: Genomic Comparison of Closely Related Tanacetum-Family Plants.</title>
        <authorList>
            <person name="Yamashiro T."/>
            <person name="Shiraishi A."/>
            <person name="Nakayama K."/>
            <person name="Satake H."/>
        </authorList>
    </citation>
    <scope>NUCLEOTIDE SEQUENCE</scope>
</reference>
<organism evidence="1 2">
    <name type="scientific">Tanacetum coccineum</name>
    <dbReference type="NCBI Taxonomy" id="301880"/>
    <lineage>
        <taxon>Eukaryota</taxon>
        <taxon>Viridiplantae</taxon>
        <taxon>Streptophyta</taxon>
        <taxon>Embryophyta</taxon>
        <taxon>Tracheophyta</taxon>
        <taxon>Spermatophyta</taxon>
        <taxon>Magnoliopsida</taxon>
        <taxon>eudicotyledons</taxon>
        <taxon>Gunneridae</taxon>
        <taxon>Pentapetalae</taxon>
        <taxon>asterids</taxon>
        <taxon>campanulids</taxon>
        <taxon>Asterales</taxon>
        <taxon>Asteraceae</taxon>
        <taxon>Asteroideae</taxon>
        <taxon>Anthemideae</taxon>
        <taxon>Anthemidinae</taxon>
        <taxon>Tanacetum</taxon>
    </lineage>
</organism>
<dbReference type="EMBL" id="BQNB010012714">
    <property type="protein sequence ID" value="GJT06986.1"/>
    <property type="molecule type" value="Genomic_DNA"/>
</dbReference>
<sequence length="166" mass="18677">MVESQFGAIKIRAYRKFIPLTFGKALMHSLEKMIGVFFLEKTSHWSDILEKSSMNLTMANDTPLEMCPVLDKPERHAMVANVPFFLALFIKSSLMEMELMLYELSNQQEKHLASDFDTETESEQQGGFERPSVVSVIAGASCPLSTSVSMITVFGPWMVTTCPLRV</sequence>
<accession>A0ABQ5AXE2</accession>
<gene>
    <name evidence="1" type="ORF">Tco_0841448</name>
</gene>
<comment type="caution">
    <text evidence="1">The sequence shown here is derived from an EMBL/GenBank/DDBJ whole genome shotgun (WGS) entry which is preliminary data.</text>
</comment>
<dbReference type="Proteomes" id="UP001151760">
    <property type="component" value="Unassembled WGS sequence"/>
</dbReference>
<evidence type="ECO:0000313" key="1">
    <source>
        <dbReference type="EMBL" id="GJT06986.1"/>
    </source>
</evidence>
<keyword evidence="2" id="KW-1185">Reference proteome</keyword>
<name>A0ABQ5AXE2_9ASTR</name>
<proteinExistence type="predicted"/>